<keyword evidence="1" id="KW-0813">Transport</keyword>
<keyword evidence="3" id="KW-0675">Receptor</keyword>
<dbReference type="InterPro" id="IPR037066">
    <property type="entry name" value="Plug_dom_sf"/>
</dbReference>
<reference evidence="3 4" key="1">
    <citation type="submission" date="2019-07" db="EMBL/GenBank/DDBJ databases">
        <title>Aquicoccus porphyridii gen. nov., sp. nov., isolated from a small marine red alga, Porphyridium marinum.</title>
        <authorList>
            <person name="Liu L."/>
        </authorList>
    </citation>
    <scope>NUCLEOTIDE SEQUENCE [LARGE SCALE GENOMIC DNA]</scope>
    <source>
        <strain evidence="3 4">L1 8-17</strain>
    </source>
</reference>
<feature type="domain" description="TonB-dependent receptor plug" evidence="2">
    <location>
        <begin position="60"/>
        <end position="153"/>
    </location>
</feature>
<dbReference type="EMBL" id="VINQ01000086">
    <property type="protein sequence ID" value="KAA0909362.1"/>
    <property type="molecule type" value="Genomic_DNA"/>
</dbReference>
<keyword evidence="1" id="KW-0812">Transmembrane</keyword>
<dbReference type="Proteomes" id="UP000325291">
    <property type="component" value="Unassembled WGS sequence"/>
</dbReference>
<dbReference type="InterPro" id="IPR039426">
    <property type="entry name" value="TonB-dep_rcpt-like"/>
</dbReference>
<dbReference type="GO" id="GO:0009279">
    <property type="term" value="C:cell outer membrane"/>
    <property type="evidence" value="ECO:0007669"/>
    <property type="project" value="UniProtKB-SubCell"/>
</dbReference>
<dbReference type="Pfam" id="PF07715">
    <property type="entry name" value="Plug"/>
    <property type="match status" value="1"/>
</dbReference>
<dbReference type="AlphaFoldDB" id="A0A5A9YWN5"/>
<comment type="caution">
    <text evidence="3">The sequence shown here is derived from an EMBL/GenBank/DDBJ whole genome shotgun (WGS) entry which is preliminary data.</text>
</comment>
<dbReference type="InterPro" id="IPR012910">
    <property type="entry name" value="Plug_dom"/>
</dbReference>
<evidence type="ECO:0000313" key="4">
    <source>
        <dbReference type="Proteomes" id="UP000325291"/>
    </source>
</evidence>
<dbReference type="Gene3D" id="2.170.130.10">
    <property type="entry name" value="TonB-dependent receptor, plug domain"/>
    <property type="match status" value="1"/>
</dbReference>
<evidence type="ECO:0000259" key="2">
    <source>
        <dbReference type="Pfam" id="PF07715"/>
    </source>
</evidence>
<keyword evidence="1" id="KW-0472">Membrane</keyword>
<gene>
    <name evidence="3" type="ORF">FLO80_21845</name>
</gene>
<name>A0A5A9YWN5_9RHOB</name>
<dbReference type="PANTHER" id="PTHR32552:SF82">
    <property type="entry name" value="FCUA PROTEIN"/>
    <property type="match status" value="1"/>
</dbReference>
<feature type="non-terminal residue" evidence="3">
    <location>
        <position position="157"/>
    </location>
</feature>
<organism evidence="3 4">
    <name type="scientific">Aquicoccus porphyridii</name>
    <dbReference type="NCBI Taxonomy" id="1852029"/>
    <lineage>
        <taxon>Bacteria</taxon>
        <taxon>Pseudomonadati</taxon>
        <taxon>Pseudomonadota</taxon>
        <taxon>Alphaproteobacteria</taxon>
        <taxon>Rhodobacterales</taxon>
        <taxon>Paracoccaceae</taxon>
        <taxon>Aquicoccus</taxon>
    </lineage>
</organism>
<proteinExistence type="inferred from homology"/>
<comment type="subcellular location">
    <subcellularLocation>
        <location evidence="1">Cell outer membrane</location>
        <topology evidence="1">Multi-pass membrane protein</topology>
    </subcellularLocation>
</comment>
<dbReference type="SUPFAM" id="SSF56935">
    <property type="entry name" value="Porins"/>
    <property type="match status" value="1"/>
</dbReference>
<dbReference type="GO" id="GO:0015344">
    <property type="term" value="F:siderophore uptake transmembrane transporter activity"/>
    <property type="evidence" value="ECO:0007669"/>
    <property type="project" value="TreeGrafter"/>
</dbReference>
<sequence>MQQRSDGSYTLVPAATDGALELQSSLITAQAAGAETLPAEYAGGQVARGARLGMLGNADVMDAPFSITSYTARTIEQQQARSVADLLQANDPSVRVVGGRGDLVDSYTIRGFSVQNADVAFNGLYGLLPSWRVPIEFAERVEVLKGPNALLGGISPG</sequence>
<accession>A0A5A9YWN5</accession>
<dbReference type="PANTHER" id="PTHR32552">
    <property type="entry name" value="FERRICHROME IRON RECEPTOR-RELATED"/>
    <property type="match status" value="1"/>
</dbReference>
<evidence type="ECO:0000256" key="1">
    <source>
        <dbReference type="PROSITE-ProRule" id="PRU01360"/>
    </source>
</evidence>
<evidence type="ECO:0000313" key="3">
    <source>
        <dbReference type="EMBL" id="KAA0909362.1"/>
    </source>
</evidence>
<dbReference type="PROSITE" id="PS52016">
    <property type="entry name" value="TONB_DEPENDENT_REC_3"/>
    <property type="match status" value="1"/>
</dbReference>
<protein>
    <submittedName>
        <fullName evidence="3">TonB-dependent siderophore receptor</fullName>
    </submittedName>
</protein>
<comment type="similarity">
    <text evidence="1">Belongs to the TonB-dependent receptor family.</text>
</comment>
<keyword evidence="1" id="KW-0998">Cell outer membrane</keyword>
<keyword evidence="4" id="KW-1185">Reference proteome</keyword>
<keyword evidence="1" id="KW-1134">Transmembrane beta strand</keyword>